<keyword evidence="4" id="KW-0862">Zinc</keyword>
<feature type="active site" evidence="5">
    <location>
        <position position="113"/>
    </location>
</feature>
<sequence>MTFRRVTLLALPLLGLAMSSTTTLAAADEKIKAAAEQEKAPLIETLRDMVMIESGSSDVEGLKKMADFTEGRLKALGATTERRKTTAGAGADMVVATFKGSGSRKLMLIAHMDTVYQRGILASEPYRVDGNRIYGPGIADDKGGIAVVLHALKILKEAGWTDYATLTVAFNPDEEVGSIGSGEIIAELADQHDVVLSCEPTAASPPAKNDSLLLGASGTATGIMKVRGRAAHAGAAPDRGRNALIELSHQLLQTQDVAKSIPGTQLNWTTAKAGTVRNQIPEDAEAGADIRLTIPDGIARLQAALDEKIKNRLVPDTETTVKIVAGRPPFVASQRGRALAEMGQAIYAEIDRKLDIAEMTGGATDAGYANRNGKAVVVESFGLAGFGYHARDEFIDTNSIVPRLYLMSRMLIEQGKKE</sequence>
<organism evidence="8 9">
    <name type="scientific">Bradyrhizobium vignae</name>
    <dbReference type="NCBI Taxonomy" id="1549949"/>
    <lineage>
        <taxon>Bacteria</taxon>
        <taxon>Pseudomonadati</taxon>
        <taxon>Pseudomonadota</taxon>
        <taxon>Alphaproteobacteria</taxon>
        <taxon>Hyphomicrobiales</taxon>
        <taxon>Nitrobacteraceae</taxon>
        <taxon>Bradyrhizobium</taxon>
    </lineage>
</organism>
<dbReference type="Gene3D" id="3.30.70.360">
    <property type="match status" value="1"/>
</dbReference>
<dbReference type="InterPro" id="IPR036264">
    <property type="entry name" value="Bact_exopeptidase_dim_dom"/>
</dbReference>
<dbReference type="EMBL" id="LS398110">
    <property type="protein sequence ID" value="SPP92092.1"/>
    <property type="molecule type" value="Genomic_DNA"/>
</dbReference>
<dbReference type="PROSITE" id="PS00759">
    <property type="entry name" value="ARGE_DAPE_CPG2_2"/>
    <property type="match status" value="1"/>
</dbReference>
<feature type="domain" description="Peptidase M20 dimerisation" evidence="7">
    <location>
        <begin position="215"/>
        <end position="316"/>
    </location>
</feature>
<feature type="signal peptide" evidence="6">
    <location>
        <begin position="1"/>
        <end position="25"/>
    </location>
</feature>
<evidence type="ECO:0000256" key="1">
    <source>
        <dbReference type="ARBA" id="ARBA00001947"/>
    </source>
</evidence>
<dbReference type="Pfam" id="PF01546">
    <property type="entry name" value="Peptidase_M20"/>
    <property type="match status" value="1"/>
</dbReference>
<evidence type="ECO:0000313" key="8">
    <source>
        <dbReference type="EMBL" id="SPP92092.1"/>
    </source>
</evidence>
<dbReference type="Gene3D" id="3.40.630.10">
    <property type="entry name" value="Zn peptidases"/>
    <property type="match status" value="1"/>
</dbReference>
<dbReference type="InterPro" id="IPR050072">
    <property type="entry name" value="Peptidase_M20A"/>
</dbReference>
<dbReference type="CDD" id="cd03885">
    <property type="entry name" value="M20_CPDG2"/>
    <property type="match status" value="1"/>
</dbReference>
<dbReference type="SUPFAM" id="SSF55031">
    <property type="entry name" value="Bacterial exopeptidase dimerisation domain"/>
    <property type="match status" value="1"/>
</dbReference>
<dbReference type="RefSeq" id="WP_122400810.1">
    <property type="nucleotide sequence ID" value="NZ_LS398110.1"/>
</dbReference>
<dbReference type="NCBIfam" id="NF004788">
    <property type="entry name" value="PRK06133.1"/>
    <property type="match status" value="1"/>
</dbReference>
<evidence type="ECO:0000256" key="2">
    <source>
        <dbReference type="ARBA" id="ARBA00022723"/>
    </source>
</evidence>
<dbReference type="GO" id="GO:0004180">
    <property type="term" value="F:carboxypeptidase activity"/>
    <property type="evidence" value="ECO:0007669"/>
    <property type="project" value="UniProtKB-KW"/>
</dbReference>
<dbReference type="PANTHER" id="PTHR43808">
    <property type="entry name" value="ACETYLORNITHINE DEACETYLASE"/>
    <property type="match status" value="1"/>
</dbReference>
<proteinExistence type="predicted"/>
<accession>A0A4Q0Q5F0</accession>
<keyword evidence="8" id="KW-0121">Carboxypeptidase</keyword>
<evidence type="ECO:0000259" key="7">
    <source>
        <dbReference type="Pfam" id="PF07687"/>
    </source>
</evidence>
<gene>
    <name evidence="8" type="primary">cpg</name>
    <name evidence="8" type="ORF">BRAD3257_0947</name>
</gene>
<name>A0A2U3PSH9_9BRAD</name>
<evidence type="ECO:0000256" key="6">
    <source>
        <dbReference type="SAM" id="SignalP"/>
    </source>
</evidence>
<evidence type="ECO:0000256" key="4">
    <source>
        <dbReference type="ARBA" id="ARBA00022833"/>
    </source>
</evidence>
<keyword evidence="2" id="KW-0479">Metal-binding</keyword>
<dbReference type="Pfam" id="PF07687">
    <property type="entry name" value="M20_dimer"/>
    <property type="match status" value="1"/>
</dbReference>
<evidence type="ECO:0000313" key="9">
    <source>
        <dbReference type="Proteomes" id="UP000246085"/>
    </source>
</evidence>
<keyword evidence="6" id="KW-0732">Signal</keyword>
<comment type="cofactor">
    <cofactor evidence="1">
        <name>Zn(2+)</name>
        <dbReference type="ChEBI" id="CHEBI:29105"/>
    </cofactor>
</comment>
<dbReference type="SUPFAM" id="SSF53187">
    <property type="entry name" value="Zn-dependent exopeptidases"/>
    <property type="match status" value="1"/>
</dbReference>
<dbReference type="OrthoDB" id="9776600at2"/>
<evidence type="ECO:0000256" key="3">
    <source>
        <dbReference type="ARBA" id="ARBA00022801"/>
    </source>
</evidence>
<dbReference type="PROSITE" id="PS00758">
    <property type="entry name" value="ARGE_DAPE_CPG2_1"/>
    <property type="match status" value="1"/>
</dbReference>
<dbReference type="InterPro" id="IPR017150">
    <property type="entry name" value="Pept_M20_glutamate_carboxypep"/>
</dbReference>
<dbReference type="AlphaFoldDB" id="A0A2U3PSH9"/>
<keyword evidence="8" id="KW-0645">Protease</keyword>
<dbReference type="KEGG" id="bvz:BRAD3257_0947"/>
<dbReference type="InterPro" id="IPR002933">
    <property type="entry name" value="Peptidase_M20"/>
</dbReference>
<dbReference type="PANTHER" id="PTHR43808:SF10">
    <property type="entry name" value="BLL3749 PROTEIN"/>
    <property type="match status" value="1"/>
</dbReference>
<reference evidence="8 9" key="1">
    <citation type="submission" date="2018-03" db="EMBL/GenBank/DDBJ databases">
        <authorList>
            <person name="Gully D."/>
        </authorList>
    </citation>
    <scope>NUCLEOTIDE SEQUENCE [LARGE SCALE GENOMIC DNA]</scope>
    <source>
        <strain evidence="8">ORS3257</strain>
    </source>
</reference>
<feature type="active site" description="Proton acceptor" evidence="5">
    <location>
        <position position="174"/>
    </location>
</feature>
<protein>
    <submittedName>
        <fullName evidence="8">Carboxypeptidase G2</fullName>
        <ecNumber evidence="8">3.4.17.11</ecNumber>
    </submittedName>
</protein>
<keyword evidence="3 8" id="KW-0378">Hydrolase</keyword>
<feature type="chain" id="PRO_5041066959" evidence="6">
    <location>
        <begin position="26"/>
        <end position="418"/>
    </location>
</feature>
<dbReference type="GO" id="GO:0046872">
    <property type="term" value="F:metal ion binding"/>
    <property type="evidence" value="ECO:0007669"/>
    <property type="project" value="UniProtKB-KW"/>
</dbReference>
<dbReference type="InterPro" id="IPR001261">
    <property type="entry name" value="ArgE/DapE_CS"/>
</dbReference>
<evidence type="ECO:0000256" key="5">
    <source>
        <dbReference type="PIRSR" id="PIRSR037238-1"/>
    </source>
</evidence>
<accession>A0A2U3PSH9</accession>
<dbReference type="InterPro" id="IPR011650">
    <property type="entry name" value="Peptidase_M20_dimer"/>
</dbReference>
<dbReference type="EC" id="3.4.17.11" evidence="8"/>
<dbReference type="Proteomes" id="UP000246085">
    <property type="component" value="Chromosome BRAD3257"/>
</dbReference>
<dbReference type="PIRSF" id="PIRSF037238">
    <property type="entry name" value="Carboxypeptidase_G2"/>
    <property type="match status" value="1"/>
</dbReference>